<keyword evidence="4 7" id="KW-0812">Transmembrane</keyword>
<feature type="transmembrane region" description="Helical" evidence="7">
    <location>
        <begin position="150"/>
        <end position="167"/>
    </location>
</feature>
<dbReference type="GO" id="GO:0006465">
    <property type="term" value="P:signal peptide processing"/>
    <property type="evidence" value="ECO:0007669"/>
    <property type="project" value="TreeGrafter"/>
</dbReference>
<feature type="transmembrane region" description="Helical" evidence="7">
    <location>
        <begin position="6"/>
        <end position="25"/>
    </location>
</feature>
<evidence type="ECO:0000256" key="3">
    <source>
        <dbReference type="ARBA" id="ARBA00022475"/>
    </source>
</evidence>
<accession>A0A1B1RXG7</accession>
<evidence type="ECO:0000256" key="6">
    <source>
        <dbReference type="ARBA" id="ARBA00023136"/>
    </source>
</evidence>
<dbReference type="EMBL" id="CP016540">
    <property type="protein sequence ID" value="ANU25641.1"/>
    <property type="molecule type" value="Genomic_DNA"/>
</dbReference>
<evidence type="ECO:0000256" key="1">
    <source>
        <dbReference type="ARBA" id="ARBA00004651"/>
    </source>
</evidence>
<dbReference type="InterPro" id="IPR050882">
    <property type="entry name" value="Prepilin_peptidase/N-MTase"/>
</dbReference>
<feature type="transmembrane region" description="Helical" evidence="7">
    <location>
        <begin position="179"/>
        <end position="208"/>
    </location>
</feature>
<evidence type="ECO:0000256" key="2">
    <source>
        <dbReference type="ARBA" id="ARBA00005801"/>
    </source>
</evidence>
<feature type="domain" description="Prepilin type IV endopeptidase peptidase" evidence="8">
    <location>
        <begin position="104"/>
        <end position="208"/>
    </location>
</feature>
<reference evidence="10" key="1">
    <citation type="submission" date="2016-10" db="EMBL/GenBank/DDBJ databases">
        <authorList>
            <person name="See-Too W.S."/>
        </authorList>
    </citation>
    <scope>NUCLEOTIDE SEQUENCE</scope>
    <source>
        <strain evidence="10">L10.15</strain>
    </source>
</reference>
<evidence type="ECO:0000256" key="7">
    <source>
        <dbReference type="SAM" id="Phobius"/>
    </source>
</evidence>
<feature type="transmembrane region" description="Helical" evidence="7">
    <location>
        <begin position="100"/>
        <end position="120"/>
    </location>
</feature>
<feature type="domain" description="Prepilin peptidase A24 N-terminal" evidence="9">
    <location>
        <begin position="11"/>
        <end position="93"/>
    </location>
</feature>
<evidence type="ECO:0000259" key="9">
    <source>
        <dbReference type="Pfam" id="PF06750"/>
    </source>
</evidence>
<dbReference type="Pfam" id="PF01478">
    <property type="entry name" value="Peptidase_A24"/>
    <property type="match status" value="1"/>
</dbReference>
<dbReference type="InterPro" id="IPR010627">
    <property type="entry name" value="Prepilin_pept_A24_N"/>
</dbReference>
<dbReference type="OrthoDB" id="9789291at2"/>
<comment type="subcellular location">
    <subcellularLocation>
        <location evidence="1">Cell membrane</location>
        <topology evidence="1">Multi-pass membrane protein</topology>
    </subcellularLocation>
</comment>
<evidence type="ECO:0000256" key="4">
    <source>
        <dbReference type="ARBA" id="ARBA00022692"/>
    </source>
</evidence>
<gene>
    <name evidence="10" type="ORF">I858_000930</name>
</gene>
<comment type="similarity">
    <text evidence="2">Belongs to the peptidase A24 family.</text>
</comment>
<dbReference type="GO" id="GO:0005886">
    <property type="term" value="C:plasma membrane"/>
    <property type="evidence" value="ECO:0007669"/>
    <property type="project" value="UniProtKB-SubCell"/>
</dbReference>
<name>A0A1B1RXG7_9BACL</name>
<keyword evidence="6 7" id="KW-0472">Membrane</keyword>
<feature type="transmembrane region" description="Helical" evidence="7">
    <location>
        <begin position="228"/>
        <end position="247"/>
    </location>
</feature>
<evidence type="ECO:0000313" key="10">
    <source>
        <dbReference type="EMBL" id="ANU25641.1"/>
    </source>
</evidence>
<dbReference type="AlphaFoldDB" id="A0A1B1RXG7"/>
<proteinExistence type="inferred from homology"/>
<keyword evidence="5 7" id="KW-1133">Transmembrane helix</keyword>
<dbReference type="PANTHER" id="PTHR30487">
    <property type="entry name" value="TYPE 4 PREPILIN-LIKE PROTEINS LEADER PEPTIDE-PROCESSING ENZYME"/>
    <property type="match status" value="1"/>
</dbReference>
<evidence type="ECO:0000256" key="5">
    <source>
        <dbReference type="ARBA" id="ARBA00022989"/>
    </source>
</evidence>
<dbReference type="Pfam" id="PF06750">
    <property type="entry name" value="A24_N_bact"/>
    <property type="match status" value="1"/>
</dbReference>
<dbReference type="GO" id="GO:0004190">
    <property type="term" value="F:aspartic-type endopeptidase activity"/>
    <property type="evidence" value="ECO:0007669"/>
    <property type="project" value="InterPro"/>
</dbReference>
<dbReference type="Proteomes" id="UP000053354">
    <property type="component" value="Chromosome"/>
</dbReference>
<keyword evidence="11" id="KW-1185">Reference proteome</keyword>
<dbReference type="KEGG" id="pll:I858_000930"/>
<dbReference type="PANTHER" id="PTHR30487:SF0">
    <property type="entry name" value="PREPILIN LEADER PEPTIDASE_N-METHYLTRANSFERASE-RELATED"/>
    <property type="match status" value="1"/>
</dbReference>
<keyword evidence="3" id="KW-1003">Cell membrane</keyword>
<evidence type="ECO:0000259" key="8">
    <source>
        <dbReference type="Pfam" id="PF01478"/>
    </source>
</evidence>
<sequence>MVLTYSVFIGLFGLVFGSFFNVVGLRVPKKESIAYPPSHCTNCDRRLTAIDLVPVFSYLFLKGQCRTCGSKIHWVYPLIEAITAILFVASYLVFGFTPELVVAILFVSLLVIITVSDIAYMLIPDKVLLPFAVVLLGLRLFVPLDPWWDSLVGAVVGFGLLFLIAVVSKGGMGGGDIKLFFVIGLVLGSVGILMTLFFASFIGAIVGIIQLRVTKKGRKTPIPFGPSIAVAAVIVYFWGDGLLAWYMNFLG</sequence>
<dbReference type="RefSeq" id="WP_065524218.1">
    <property type="nucleotide sequence ID" value="NZ_CP016540.2"/>
</dbReference>
<dbReference type="Gene3D" id="1.20.120.1220">
    <property type="match status" value="1"/>
</dbReference>
<protein>
    <submittedName>
        <fullName evidence="10">Prepilin peptidase</fullName>
    </submittedName>
</protein>
<dbReference type="STRING" id="1302659.I858_000930"/>
<feature type="transmembrane region" description="Helical" evidence="7">
    <location>
        <begin position="74"/>
        <end position="94"/>
    </location>
</feature>
<dbReference type="InterPro" id="IPR000045">
    <property type="entry name" value="Prepilin_IV_endopep_pep"/>
</dbReference>
<evidence type="ECO:0000313" key="11">
    <source>
        <dbReference type="Proteomes" id="UP000053354"/>
    </source>
</evidence>
<organism evidence="10 11">
    <name type="scientific">Planococcus versutus</name>
    <dbReference type="NCBI Taxonomy" id="1302659"/>
    <lineage>
        <taxon>Bacteria</taxon>
        <taxon>Bacillati</taxon>
        <taxon>Bacillota</taxon>
        <taxon>Bacilli</taxon>
        <taxon>Bacillales</taxon>
        <taxon>Caryophanaceae</taxon>
        <taxon>Planococcus</taxon>
    </lineage>
</organism>